<evidence type="ECO:0000256" key="8">
    <source>
        <dbReference type="SAM" id="MobiDB-lite"/>
    </source>
</evidence>
<name>A0A6G1KUF2_9PEZI</name>
<evidence type="ECO:0000256" key="7">
    <source>
        <dbReference type="PROSITE-ProRule" id="PRU01094"/>
    </source>
</evidence>
<evidence type="ECO:0000256" key="1">
    <source>
        <dbReference type="ARBA" id="ARBA00004434"/>
    </source>
</evidence>
<feature type="domain" description="Letm1 RBD" evidence="9">
    <location>
        <begin position="182"/>
        <end position="402"/>
    </location>
</feature>
<evidence type="ECO:0000256" key="2">
    <source>
        <dbReference type="ARBA" id="ARBA00022692"/>
    </source>
</evidence>
<keyword evidence="6" id="KW-0472">Membrane</keyword>
<evidence type="ECO:0000256" key="3">
    <source>
        <dbReference type="ARBA" id="ARBA00022792"/>
    </source>
</evidence>
<dbReference type="PROSITE" id="PS51758">
    <property type="entry name" value="LETM1_RBD"/>
    <property type="match status" value="1"/>
</dbReference>
<evidence type="ECO:0000256" key="6">
    <source>
        <dbReference type="ARBA" id="ARBA00023136"/>
    </source>
</evidence>
<evidence type="ECO:0000313" key="11">
    <source>
        <dbReference type="Proteomes" id="UP000799436"/>
    </source>
</evidence>
<evidence type="ECO:0000313" key="10">
    <source>
        <dbReference type="EMBL" id="KAF2763952.1"/>
    </source>
</evidence>
<keyword evidence="3" id="KW-0999">Mitochondrion inner membrane</keyword>
<dbReference type="EMBL" id="ML995949">
    <property type="protein sequence ID" value="KAF2763952.1"/>
    <property type="molecule type" value="Genomic_DNA"/>
</dbReference>
<gene>
    <name evidence="10" type="ORF">EJ03DRAFT_302846</name>
</gene>
<sequence length="402" mass="45560">MTSRFSSSLCLYAVSNTRHYGARTLLASQLHFANRIDDRSYASQQQPRSKKPDPATATANAIKHEYSAKSALTTIESGQNADPVNPPRSTLPAPLKLPERNESSTVFIYWFNIGRAYGSFYKEGIRAVWYNYKAARALRDRIQKSAAKDGIEAAQRGLITRSEWQMLHRNNHDIGKLPFFGLLVLVFGEWLPLLVPFMPGVVPGTCRIPKQVFGMRRQAEERRRVSFRQGVCELTEEQIPDERVAFGGRPAVRAEWPMLDATYVRSLLAKLRDDQLHHLSSALTLHSRTWDRIQLPPPAFLLRRNLTRHLQGLAVDDNLFLKTAAKLPPNTTVTSKLSPVELENACADRGLEVLGKKETELRTSLSAWLQRQQEDQGRGRAVLTMLFRRPNAWDTKTASMKQ</sequence>
<evidence type="ECO:0000259" key="9">
    <source>
        <dbReference type="PROSITE" id="PS51758"/>
    </source>
</evidence>
<dbReference type="Pfam" id="PF07766">
    <property type="entry name" value="LETM1_RBD"/>
    <property type="match status" value="1"/>
</dbReference>
<dbReference type="GO" id="GO:0043022">
    <property type="term" value="F:ribosome binding"/>
    <property type="evidence" value="ECO:0007669"/>
    <property type="project" value="InterPro"/>
</dbReference>
<dbReference type="PANTHER" id="PTHR14009">
    <property type="entry name" value="LEUCINE ZIPPER-EF-HAND CONTAINING TRANSMEMBRANE PROTEIN"/>
    <property type="match status" value="1"/>
</dbReference>
<comment type="subcellular location">
    <subcellularLocation>
        <location evidence="1">Mitochondrion inner membrane</location>
        <topology evidence="1">Single-pass membrane protein</topology>
    </subcellularLocation>
</comment>
<dbReference type="GO" id="GO:0005743">
    <property type="term" value="C:mitochondrial inner membrane"/>
    <property type="evidence" value="ECO:0007669"/>
    <property type="project" value="UniProtKB-SubCell"/>
</dbReference>
<organism evidence="10 11">
    <name type="scientific">Teratosphaeria nubilosa</name>
    <dbReference type="NCBI Taxonomy" id="161662"/>
    <lineage>
        <taxon>Eukaryota</taxon>
        <taxon>Fungi</taxon>
        <taxon>Dikarya</taxon>
        <taxon>Ascomycota</taxon>
        <taxon>Pezizomycotina</taxon>
        <taxon>Dothideomycetes</taxon>
        <taxon>Dothideomycetidae</taxon>
        <taxon>Mycosphaerellales</taxon>
        <taxon>Teratosphaeriaceae</taxon>
        <taxon>Teratosphaeria</taxon>
    </lineage>
</organism>
<evidence type="ECO:0000256" key="5">
    <source>
        <dbReference type="ARBA" id="ARBA00023128"/>
    </source>
</evidence>
<evidence type="ECO:0000256" key="4">
    <source>
        <dbReference type="ARBA" id="ARBA00022989"/>
    </source>
</evidence>
<keyword evidence="4" id="KW-1133">Transmembrane helix</keyword>
<keyword evidence="2" id="KW-0812">Transmembrane</keyword>
<dbReference type="InterPro" id="IPR044202">
    <property type="entry name" value="LETM1/MDM38-like"/>
</dbReference>
<dbReference type="InterPro" id="IPR033122">
    <property type="entry name" value="LETM1-like_RBD"/>
</dbReference>
<dbReference type="Proteomes" id="UP000799436">
    <property type="component" value="Unassembled WGS sequence"/>
</dbReference>
<reference evidence="10" key="1">
    <citation type="journal article" date="2020" name="Stud. Mycol.">
        <title>101 Dothideomycetes genomes: a test case for predicting lifestyles and emergence of pathogens.</title>
        <authorList>
            <person name="Haridas S."/>
            <person name="Albert R."/>
            <person name="Binder M."/>
            <person name="Bloem J."/>
            <person name="Labutti K."/>
            <person name="Salamov A."/>
            <person name="Andreopoulos B."/>
            <person name="Baker S."/>
            <person name="Barry K."/>
            <person name="Bills G."/>
            <person name="Bluhm B."/>
            <person name="Cannon C."/>
            <person name="Castanera R."/>
            <person name="Culley D."/>
            <person name="Daum C."/>
            <person name="Ezra D."/>
            <person name="Gonzalez J."/>
            <person name="Henrissat B."/>
            <person name="Kuo A."/>
            <person name="Liang C."/>
            <person name="Lipzen A."/>
            <person name="Lutzoni F."/>
            <person name="Magnuson J."/>
            <person name="Mondo S."/>
            <person name="Nolan M."/>
            <person name="Ohm R."/>
            <person name="Pangilinan J."/>
            <person name="Park H.-J."/>
            <person name="Ramirez L."/>
            <person name="Alfaro M."/>
            <person name="Sun H."/>
            <person name="Tritt A."/>
            <person name="Yoshinaga Y."/>
            <person name="Zwiers L.-H."/>
            <person name="Turgeon B."/>
            <person name="Goodwin S."/>
            <person name="Spatafora J."/>
            <person name="Crous P."/>
            <person name="Grigoriev I."/>
        </authorList>
    </citation>
    <scope>NUCLEOTIDE SEQUENCE</scope>
    <source>
        <strain evidence="10">CBS 116005</strain>
    </source>
</reference>
<accession>A0A6G1KUF2</accession>
<dbReference type="GO" id="GO:0030003">
    <property type="term" value="P:intracellular monoatomic cation homeostasis"/>
    <property type="evidence" value="ECO:0007669"/>
    <property type="project" value="TreeGrafter"/>
</dbReference>
<proteinExistence type="predicted"/>
<keyword evidence="5 7" id="KW-0496">Mitochondrion</keyword>
<keyword evidence="11" id="KW-1185">Reference proteome</keyword>
<dbReference type="PANTHER" id="PTHR14009:SF6">
    <property type="entry name" value="LETM1 RBD DOMAIN-CONTAINING PROTEIN"/>
    <property type="match status" value="1"/>
</dbReference>
<feature type="region of interest" description="Disordered" evidence="8">
    <location>
        <begin position="77"/>
        <end position="96"/>
    </location>
</feature>
<protein>
    <recommendedName>
        <fullName evidence="9">Letm1 RBD domain-containing protein</fullName>
    </recommendedName>
</protein>
<dbReference type="OrthoDB" id="73691at2759"/>
<dbReference type="AlphaFoldDB" id="A0A6G1KUF2"/>